<dbReference type="KEGG" id="pavi:110744505"/>
<dbReference type="Gene3D" id="1.10.8.430">
    <property type="entry name" value="Helical domain of apoptotic protease-activating factors"/>
    <property type="match status" value="1"/>
</dbReference>
<dbReference type="SUPFAM" id="SSF52058">
    <property type="entry name" value="L domain-like"/>
    <property type="match status" value="2"/>
</dbReference>
<keyword evidence="6" id="KW-1185">Reference proteome</keyword>
<dbReference type="GeneID" id="110744505"/>
<dbReference type="FunFam" id="1.10.10.10:FF:000322">
    <property type="entry name" value="Probable disease resistance protein At1g63360"/>
    <property type="match status" value="1"/>
</dbReference>
<keyword evidence="1" id="KW-0677">Repeat</keyword>
<evidence type="ECO:0000259" key="4">
    <source>
        <dbReference type="Pfam" id="PF23559"/>
    </source>
</evidence>
<organism evidence="6 7">
    <name type="scientific">Prunus avium</name>
    <name type="common">Cherry</name>
    <name type="synonym">Cerasus avium</name>
    <dbReference type="NCBI Taxonomy" id="42229"/>
    <lineage>
        <taxon>Eukaryota</taxon>
        <taxon>Viridiplantae</taxon>
        <taxon>Streptophyta</taxon>
        <taxon>Embryophyta</taxon>
        <taxon>Tracheophyta</taxon>
        <taxon>Spermatophyta</taxon>
        <taxon>Magnoliopsida</taxon>
        <taxon>eudicotyledons</taxon>
        <taxon>Gunneridae</taxon>
        <taxon>Pentapetalae</taxon>
        <taxon>rosids</taxon>
        <taxon>fabids</taxon>
        <taxon>Rosales</taxon>
        <taxon>Rosaceae</taxon>
        <taxon>Amygdaloideae</taxon>
        <taxon>Amygdaleae</taxon>
        <taxon>Prunus</taxon>
    </lineage>
</organism>
<dbReference type="InterPro" id="IPR032675">
    <property type="entry name" value="LRR_dom_sf"/>
</dbReference>
<evidence type="ECO:0000256" key="2">
    <source>
        <dbReference type="ARBA" id="ARBA00022821"/>
    </source>
</evidence>
<dbReference type="SMART" id="SM00367">
    <property type="entry name" value="LRR_CC"/>
    <property type="match status" value="7"/>
</dbReference>
<evidence type="ECO:0000313" key="6">
    <source>
        <dbReference type="Proteomes" id="UP000515124"/>
    </source>
</evidence>
<accession>A0A6P5RBQ9</accession>
<dbReference type="PANTHER" id="PTHR36766">
    <property type="entry name" value="PLANT BROAD-SPECTRUM MILDEW RESISTANCE PROTEIN RPW8"/>
    <property type="match status" value="1"/>
</dbReference>
<dbReference type="Pfam" id="PF23598">
    <property type="entry name" value="LRR_14"/>
    <property type="match status" value="1"/>
</dbReference>
<proteinExistence type="predicted"/>
<sequence length="980" mass="110746">MAIVGMAGLGKTTLAKSVYHQDEIGRRFTEKIWICVSIPFEVKSILSKILEHLKPEKARMQDKDAIIKNLQEDLKGRRYLLVLDDVWNEDSEKWNDLMSCLLSVKDAQGSNILVTTRSARVASISQTLSRYDLQKLSDDQCWLILKDRAFPNESDPTLNEDQERIGRDIAKKCGGIPLVAKVLGSMMRFKEIDGWRVIQESTIWDLPQEEKRISSVLKLSFNELTSPTLKQCFAYCSMFTKDFEIEKDDLIQLWMAQGLLHPSPNNSDLEMEDVGNQYFNILLENSFFQDVRMDYYYGTIITTCKIHDLVHDLAEDVSKSKTKGSNEIRHVPQNSTIDLQEIPKGIVHKVRSMFLKCEVLDNILPRFKGLRVLKLQESDIDELTNSIGKLKHLRYLDISATKIKKLPQSIGKLYNLQTLRMHELELEEFPKELQNLINLRHIHFEDWHGDGRYPVGMGRLKNLRSLSFFIVGKERGRGIKELGGLKHLKGELFIKHLEHVRDGEEAKEAKLAEKTNIRRLRFSWGCLRAGINNDRDVLEGLKPHSALKSLEIRNFSGETFPPWMMCGDLFSSLKRLTVENAKNLTEWRTEEAAVFSITERRVVFSRLEELLLRNCDQLRSAPIDHFPCLQKLEIDSMNSGMPIANIISTQLTTLTRLTIKKIRGLVSLPEGMLKNNKNLAYLEIRDCPEFICIAADVYGCCASLESLHISSCPNLRSLPHGLEHCTSLKELTIAHCESLECIPVTNGLPSLRELYISNCDELSSLPSGLQHCTSLEHLSIHSCRNLKAFPVTNGLPSLRLLVISGCDELSSLPSGLQHCTSLEHLSIHSCRNLKAFPVTNGLPSLRLLVISGCDELSSLPSGLQHCTSLEHLSIHSCRNLKAFPVTNGLPSLRLLVISGCDELSSLPSGLQHCISLECLSIRHCRNLEAIPITHGLPSLRQLKISFCAELSSLPNGLQHCTSLEHLIPHPLKAIGNWLVL</sequence>
<evidence type="ECO:0000259" key="5">
    <source>
        <dbReference type="Pfam" id="PF23598"/>
    </source>
</evidence>
<dbReference type="InterPro" id="IPR036388">
    <property type="entry name" value="WH-like_DNA-bd_sf"/>
</dbReference>
<dbReference type="Pfam" id="PF00931">
    <property type="entry name" value="NB-ARC"/>
    <property type="match status" value="1"/>
</dbReference>
<keyword evidence="2" id="KW-0611">Plant defense</keyword>
<dbReference type="Gene3D" id="1.10.10.10">
    <property type="entry name" value="Winged helix-like DNA-binding domain superfamily/Winged helix DNA-binding domain"/>
    <property type="match status" value="1"/>
</dbReference>
<evidence type="ECO:0000313" key="7">
    <source>
        <dbReference type="RefSeq" id="XP_021800192.1"/>
    </source>
</evidence>
<dbReference type="GO" id="GO:0043531">
    <property type="term" value="F:ADP binding"/>
    <property type="evidence" value="ECO:0007669"/>
    <property type="project" value="InterPro"/>
</dbReference>
<dbReference type="InterPro" id="IPR006553">
    <property type="entry name" value="Leu-rich_rpt_Cys-con_subtyp"/>
</dbReference>
<dbReference type="AlphaFoldDB" id="A0A6P5RBQ9"/>
<dbReference type="RefSeq" id="XP_021800192.1">
    <property type="nucleotide sequence ID" value="XM_021944500.1"/>
</dbReference>
<evidence type="ECO:0000259" key="3">
    <source>
        <dbReference type="Pfam" id="PF00931"/>
    </source>
</evidence>
<dbReference type="Gene3D" id="3.40.50.300">
    <property type="entry name" value="P-loop containing nucleotide triphosphate hydrolases"/>
    <property type="match status" value="1"/>
</dbReference>
<dbReference type="InterPro" id="IPR058922">
    <property type="entry name" value="WHD_DRP"/>
</dbReference>
<feature type="domain" description="Disease resistance R13L4/SHOC-2-like LRR" evidence="5">
    <location>
        <begin position="349"/>
        <end position="635"/>
    </location>
</feature>
<dbReference type="InterPro" id="IPR027417">
    <property type="entry name" value="P-loop_NTPase"/>
</dbReference>
<gene>
    <name evidence="7" type="primary">LOC110744505</name>
</gene>
<dbReference type="PRINTS" id="PR00364">
    <property type="entry name" value="DISEASERSIST"/>
</dbReference>
<dbReference type="InterPro" id="IPR002182">
    <property type="entry name" value="NB-ARC"/>
</dbReference>
<reference evidence="7" key="1">
    <citation type="submission" date="2025-08" db="UniProtKB">
        <authorList>
            <consortium name="RefSeq"/>
        </authorList>
    </citation>
    <scope>IDENTIFICATION</scope>
</reference>
<feature type="domain" description="Disease resistance protein winged helix" evidence="4">
    <location>
        <begin position="238"/>
        <end position="314"/>
    </location>
</feature>
<dbReference type="InterPro" id="IPR055414">
    <property type="entry name" value="LRR_R13L4/SHOC2-like"/>
</dbReference>
<dbReference type="InterPro" id="IPR042197">
    <property type="entry name" value="Apaf_helical"/>
</dbReference>
<name>A0A6P5RBQ9_PRUAV</name>
<dbReference type="Proteomes" id="UP000515124">
    <property type="component" value="Unplaced"/>
</dbReference>
<dbReference type="PANTHER" id="PTHR36766:SF70">
    <property type="entry name" value="DISEASE RESISTANCE PROTEIN RGA4"/>
    <property type="match status" value="1"/>
</dbReference>
<evidence type="ECO:0000256" key="1">
    <source>
        <dbReference type="ARBA" id="ARBA00022737"/>
    </source>
</evidence>
<feature type="domain" description="NB-ARC" evidence="3">
    <location>
        <begin position="1"/>
        <end position="154"/>
    </location>
</feature>
<dbReference type="Pfam" id="PF23559">
    <property type="entry name" value="WHD_DRP"/>
    <property type="match status" value="1"/>
</dbReference>
<protein>
    <submittedName>
        <fullName evidence="7">Disease resistance protein RGA3</fullName>
    </submittedName>
</protein>
<dbReference type="Gene3D" id="3.80.10.10">
    <property type="entry name" value="Ribonuclease Inhibitor"/>
    <property type="match status" value="4"/>
</dbReference>
<dbReference type="GO" id="GO:0006952">
    <property type="term" value="P:defense response"/>
    <property type="evidence" value="ECO:0007669"/>
    <property type="project" value="UniProtKB-KW"/>
</dbReference>
<dbReference type="SUPFAM" id="SSF52540">
    <property type="entry name" value="P-loop containing nucleoside triphosphate hydrolases"/>
    <property type="match status" value="1"/>
</dbReference>